<keyword evidence="2" id="KW-0812">Transmembrane</keyword>
<evidence type="ECO:0000256" key="2">
    <source>
        <dbReference type="SAM" id="Phobius"/>
    </source>
</evidence>
<accession>A0ABY2WWY6</accession>
<keyword evidence="2" id="KW-1133">Transmembrane helix</keyword>
<name>A0ABY2WWY6_9RHOB</name>
<feature type="transmembrane region" description="Helical" evidence="2">
    <location>
        <begin position="398"/>
        <end position="416"/>
    </location>
</feature>
<organism evidence="3 4">
    <name type="scientific">Ruegeria sediminis</name>
    <dbReference type="NCBI Taxonomy" id="2583820"/>
    <lineage>
        <taxon>Bacteria</taxon>
        <taxon>Pseudomonadati</taxon>
        <taxon>Pseudomonadota</taxon>
        <taxon>Alphaproteobacteria</taxon>
        <taxon>Rhodobacterales</taxon>
        <taxon>Roseobacteraceae</taxon>
        <taxon>Ruegeria</taxon>
    </lineage>
</organism>
<gene>
    <name evidence="3" type="ORF">FGK63_13005</name>
</gene>
<dbReference type="RefSeq" id="WP_138842888.1">
    <property type="nucleotide sequence ID" value="NZ_VCPD01000004.1"/>
</dbReference>
<feature type="transmembrane region" description="Helical" evidence="2">
    <location>
        <begin position="453"/>
        <end position="471"/>
    </location>
</feature>
<keyword evidence="4" id="KW-1185">Reference proteome</keyword>
<feature type="transmembrane region" description="Helical" evidence="2">
    <location>
        <begin position="428"/>
        <end position="447"/>
    </location>
</feature>
<sequence length="485" mass="52156">MLAATVVICLSVLIINRGPLFYFDTGSYFRQGNVALSMVLPPASRETGETAASKRPKAEVADEDDTAGGSRSMAYALLVAAFWRADALAGVAVVQLAAVLLAVWLAMRMLQRTADTGRSTLELVTIPLLAAATTSLPFYVAYVMPDIFAAIMLILIAAVVAAGSQMRLAEGLAVLALGAFAVVLHSSHMGIAVLMVPIAVIAALLRRGQGRWIAAAFSLGLAVIAIAERKVFEVAVETATKKEVMYTPHITARLIVDGPGMAYLEETCPQTDLATCALYEALSWSDDPYRLTAAHIIFERSKRLGSFRLMQPEDQKAVAAEQREFFFRVLANRPVATVLALGQNAVDQLGSNSVVMTIPSGPVIRNAKSLSGLPEEKLVVLDNIRLTRDPSWLEPADTIHTAIYLISFAIVAWILVRPGQVAPQMKVFALFLLIGIAVNALVCGGVSQPAPRYGARVIWLLPFAAAFLLLVRRHPKPRSDARSAV</sequence>
<feature type="transmembrane region" description="Helical" evidence="2">
    <location>
        <begin position="87"/>
        <end position="107"/>
    </location>
</feature>
<proteinExistence type="predicted"/>
<dbReference type="Proteomes" id="UP001193035">
    <property type="component" value="Unassembled WGS sequence"/>
</dbReference>
<evidence type="ECO:0000313" key="3">
    <source>
        <dbReference type="EMBL" id="TMV07025.1"/>
    </source>
</evidence>
<protein>
    <submittedName>
        <fullName evidence="3">Cytochrome d ubiquinol oxidase subunit II</fullName>
    </submittedName>
</protein>
<feature type="transmembrane region" description="Helical" evidence="2">
    <location>
        <begin position="171"/>
        <end position="204"/>
    </location>
</feature>
<dbReference type="EMBL" id="VCPD01000004">
    <property type="protein sequence ID" value="TMV07025.1"/>
    <property type="molecule type" value="Genomic_DNA"/>
</dbReference>
<feature type="region of interest" description="Disordered" evidence="1">
    <location>
        <begin position="47"/>
        <end position="67"/>
    </location>
</feature>
<feature type="transmembrane region" description="Helical" evidence="2">
    <location>
        <begin position="147"/>
        <end position="164"/>
    </location>
</feature>
<comment type="caution">
    <text evidence="3">The sequence shown here is derived from an EMBL/GenBank/DDBJ whole genome shotgun (WGS) entry which is preliminary data.</text>
</comment>
<evidence type="ECO:0000256" key="1">
    <source>
        <dbReference type="SAM" id="MobiDB-lite"/>
    </source>
</evidence>
<feature type="transmembrane region" description="Helical" evidence="2">
    <location>
        <begin position="119"/>
        <end position="141"/>
    </location>
</feature>
<reference evidence="3 4" key="1">
    <citation type="submission" date="2019-05" db="EMBL/GenBank/DDBJ databases">
        <title>Ruegeria sp. nov., isolated from tidal flat.</title>
        <authorList>
            <person name="Kim W."/>
        </authorList>
    </citation>
    <scope>NUCLEOTIDE SEQUENCE [LARGE SCALE GENOMIC DNA]</scope>
    <source>
        <strain evidence="3 4">CAU 1488</strain>
    </source>
</reference>
<keyword evidence="2" id="KW-0472">Membrane</keyword>
<evidence type="ECO:0000313" key="4">
    <source>
        <dbReference type="Proteomes" id="UP001193035"/>
    </source>
</evidence>